<evidence type="ECO:0000313" key="2">
    <source>
        <dbReference type="Proteomes" id="UP000887013"/>
    </source>
</evidence>
<keyword evidence="2" id="KW-1185">Reference proteome</keyword>
<gene>
    <name evidence="1" type="ORF">NPIL_503821</name>
</gene>
<organism evidence="1 2">
    <name type="scientific">Nephila pilipes</name>
    <name type="common">Giant wood spider</name>
    <name type="synonym">Nephila maculata</name>
    <dbReference type="NCBI Taxonomy" id="299642"/>
    <lineage>
        <taxon>Eukaryota</taxon>
        <taxon>Metazoa</taxon>
        <taxon>Ecdysozoa</taxon>
        <taxon>Arthropoda</taxon>
        <taxon>Chelicerata</taxon>
        <taxon>Arachnida</taxon>
        <taxon>Araneae</taxon>
        <taxon>Araneomorphae</taxon>
        <taxon>Entelegynae</taxon>
        <taxon>Araneoidea</taxon>
        <taxon>Nephilidae</taxon>
        <taxon>Nephila</taxon>
    </lineage>
</organism>
<accession>A0A8X6TTQ4</accession>
<dbReference type="EMBL" id="BMAW01016467">
    <property type="protein sequence ID" value="GFT49145.1"/>
    <property type="molecule type" value="Genomic_DNA"/>
</dbReference>
<proteinExistence type="predicted"/>
<dbReference type="AlphaFoldDB" id="A0A8X6TTQ4"/>
<protein>
    <submittedName>
        <fullName evidence="1">Uncharacterized protein</fullName>
    </submittedName>
</protein>
<name>A0A8X6TTQ4_NEPPI</name>
<comment type="caution">
    <text evidence="1">The sequence shown here is derived from an EMBL/GenBank/DDBJ whole genome shotgun (WGS) entry which is preliminary data.</text>
</comment>
<dbReference type="Proteomes" id="UP000887013">
    <property type="component" value="Unassembled WGS sequence"/>
</dbReference>
<sequence>MWDFCKKRGVSHQLSVPDGNQRKLFFFLIPPLAGQPTSFFYVLKHFKEKSPTWNRLGVVVQRSNVQDRKERTILFEACCEVWLSQLTNNVGNLSLFFRLVFPFSRALFTGCFSCMSVQPHSTIIYLRFSFPVLVNSPGLVF</sequence>
<reference evidence="1" key="1">
    <citation type="submission" date="2020-08" db="EMBL/GenBank/DDBJ databases">
        <title>Multicomponent nature underlies the extraordinary mechanical properties of spider dragline silk.</title>
        <authorList>
            <person name="Kono N."/>
            <person name="Nakamura H."/>
            <person name="Mori M."/>
            <person name="Yoshida Y."/>
            <person name="Ohtoshi R."/>
            <person name="Malay A.D."/>
            <person name="Moran D.A.P."/>
            <person name="Tomita M."/>
            <person name="Numata K."/>
            <person name="Arakawa K."/>
        </authorList>
    </citation>
    <scope>NUCLEOTIDE SEQUENCE</scope>
</reference>
<evidence type="ECO:0000313" key="1">
    <source>
        <dbReference type="EMBL" id="GFT49145.1"/>
    </source>
</evidence>